<dbReference type="InterPro" id="IPR041673">
    <property type="entry name" value="TetR_C_23"/>
</dbReference>
<dbReference type="PRINTS" id="PR00455">
    <property type="entry name" value="HTHTETR"/>
</dbReference>
<dbReference type="InterPro" id="IPR001647">
    <property type="entry name" value="HTH_TetR"/>
</dbReference>
<sequence length="223" mass="24624">MNPPATLKSARTRAQIVAAAMELFRENGYERTTMRAIAAKAGVSVGNAYYYFSSKEELIQGFYDDLAESHAAECASLFAGTTDFADRLRGALLRWLDVARPYHEFAGQLFATAARPDNPLSPFHQASSAPRDAAIGIYRTLVDGASVRVGSELAGTLPELLWLYHLGIVLHWVHDTSPGTARTRLLVEHTVPMIERLVRLSRLPVIRPLAKQTVELVGLLRRP</sequence>
<reference evidence="5" key="1">
    <citation type="journal article" date="2019" name="Int. J. Syst. Evol. Microbiol.">
        <title>The Global Catalogue of Microorganisms (GCM) 10K type strain sequencing project: providing services to taxonomists for standard genome sequencing and annotation.</title>
        <authorList>
            <consortium name="The Broad Institute Genomics Platform"/>
            <consortium name="The Broad Institute Genome Sequencing Center for Infectious Disease"/>
            <person name="Wu L."/>
            <person name="Ma J."/>
        </authorList>
    </citation>
    <scope>NUCLEOTIDE SEQUENCE [LARGE SCALE GENOMIC DNA]</scope>
    <source>
        <strain evidence="5">JCM 18303</strain>
    </source>
</reference>
<evidence type="ECO:0000313" key="4">
    <source>
        <dbReference type="EMBL" id="GAA5147739.1"/>
    </source>
</evidence>
<feature type="DNA-binding region" description="H-T-H motif" evidence="2">
    <location>
        <begin position="33"/>
        <end position="52"/>
    </location>
</feature>
<name>A0ABP9PNE9_9PSEU</name>
<organism evidence="4 5">
    <name type="scientific">Pseudonocardia eucalypti</name>
    <dbReference type="NCBI Taxonomy" id="648755"/>
    <lineage>
        <taxon>Bacteria</taxon>
        <taxon>Bacillati</taxon>
        <taxon>Actinomycetota</taxon>
        <taxon>Actinomycetes</taxon>
        <taxon>Pseudonocardiales</taxon>
        <taxon>Pseudonocardiaceae</taxon>
        <taxon>Pseudonocardia</taxon>
    </lineage>
</organism>
<comment type="caution">
    <text evidence="4">The sequence shown here is derived from an EMBL/GenBank/DDBJ whole genome shotgun (WGS) entry which is preliminary data.</text>
</comment>
<dbReference type="Pfam" id="PF00440">
    <property type="entry name" value="TetR_N"/>
    <property type="match status" value="1"/>
</dbReference>
<dbReference type="EMBL" id="BAABJP010000003">
    <property type="protein sequence ID" value="GAA5147739.1"/>
    <property type="molecule type" value="Genomic_DNA"/>
</dbReference>
<dbReference type="SUPFAM" id="SSF48498">
    <property type="entry name" value="Tetracyclin repressor-like, C-terminal domain"/>
    <property type="match status" value="1"/>
</dbReference>
<evidence type="ECO:0000256" key="1">
    <source>
        <dbReference type="ARBA" id="ARBA00023125"/>
    </source>
</evidence>
<dbReference type="PROSITE" id="PS50977">
    <property type="entry name" value="HTH_TETR_2"/>
    <property type="match status" value="1"/>
</dbReference>
<gene>
    <name evidence="4" type="ORF">GCM10023321_08960</name>
</gene>
<dbReference type="InterPro" id="IPR036271">
    <property type="entry name" value="Tet_transcr_reg_TetR-rel_C_sf"/>
</dbReference>
<dbReference type="Proteomes" id="UP001428817">
    <property type="component" value="Unassembled WGS sequence"/>
</dbReference>
<dbReference type="InterPro" id="IPR023772">
    <property type="entry name" value="DNA-bd_HTH_TetR-type_CS"/>
</dbReference>
<accession>A0ABP9PNE9</accession>
<dbReference type="Gene3D" id="1.10.357.10">
    <property type="entry name" value="Tetracycline Repressor, domain 2"/>
    <property type="match status" value="1"/>
</dbReference>
<dbReference type="Pfam" id="PF17931">
    <property type="entry name" value="TetR_C_23"/>
    <property type="match status" value="1"/>
</dbReference>
<proteinExistence type="predicted"/>
<dbReference type="SUPFAM" id="SSF46689">
    <property type="entry name" value="Homeodomain-like"/>
    <property type="match status" value="1"/>
</dbReference>
<evidence type="ECO:0000259" key="3">
    <source>
        <dbReference type="PROSITE" id="PS50977"/>
    </source>
</evidence>
<dbReference type="InterPro" id="IPR050109">
    <property type="entry name" value="HTH-type_TetR-like_transc_reg"/>
</dbReference>
<keyword evidence="5" id="KW-1185">Reference proteome</keyword>
<dbReference type="PANTHER" id="PTHR30055">
    <property type="entry name" value="HTH-TYPE TRANSCRIPTIONAL REGULATOR RUTR"/>
    <property type="match status" value="1"/>
</dbReference>
<dbReference type="PANTHER" id="PTHR30055:SF146">
    <property type="entry name" value="HTH-TYPE TRANSCRIPTIONAL DUAL REGULATOR CECR"/>
    <property type="match status" value="1"/>
</dbReference>
<evidence type="ECO:0000256" key="2">
    <source>
        <dbReference type="PROSITE-ProRule" id="PRU00335"/>
    </source>
</evidence>
<feature type="domain" description="HTH tetR-type" evidence="3">
    <location>
        <begin position="10"/>
        <end position="70"/>
    </location>
</feature>
<evidence type="ECO:0000313" key="5">
    <source>
        <dbReference type="Proteomes" id="UP001428817"/>
    </source>
</evidence>
<keyword evidence="1 2" id="KW-0238">DNA-binding</keyword>
<dbReference type="PROSITE" id="PS01081">
    <property type="entry name" value="HTH_TETR_1"/>
    <property type="match status" value="1"/>
</dbReference>
<protein>
    <submittedName>
        <fullName evidence="4">TetR family transcriptional regulator</fullName>
    </submittedName>
</protein>
<dbReference type="InterPro" id="IPR009057">
    <property type="entry name" value="Homeodomain-like_sf"/>
</dbReference>